<name>A0ABS7ZHE9_9MICO</name>
<sequence>MIDTTAGQGSPRRRAGLPAGLLAGVVALLVAASVLVAPPADAGTWALTASGGGTVTVGGSTTLTVEYAKRGRPAIAAGLVLERRQGSSWLRVRTVRTGVTGRASTTVRPSSSTTYRFAVGRAVSAELPVLVVPAGFEVSGSGSGHGVGMSQWGAYQQARLGRTAEQILGYYYQGATAATANDPRTTIDVQVLGPPTDNRTTTVLAIDSGAWRLRDATGSVVATGGPHQEVTVSAASGGVTALVTQDGRTRVGVGAVSRLVFEWTGTRYYAPDREPAVATVDGAQGTYRHGRLVVTSRSARPNVVNQVVLNTEYLYGLDEMPSAWGTQSGGGSAALEAQAVVARSYAIVEKLRGLEEDCACHVYDDTRSQHYTGWTKQGGELGSIWAAAVDATVHDDAGTVTVLRGADGTIAETPYFASSGTAGAAGGTASNDEAFGTGSLPHLRHVADPYSLAAPGNPAAGWSEPLSQEQAQAVFGLDSVASITVTSRWPSGQVRTLTATSATGVTVVRSRTADAWRTSLGVPASWVEGFTPSGG</sequence>
<protein>
    <recommendedName>
        <fullName evidence="1">Sporulation stage II protein D amidase enhancer LytB N-terminal domain-containing protein</fullName>
    </recommendedName>
</protein>
<dbReference type="Proteomes" id="UP001319870">
    <property type="component" value="Unassembled WGS sequence"/>
</dbReference>
<dbReference type="EMBL" id="JAIXCQ010000007">
    <property type="protein sequence ID" value="MCA5893877.1"/>
    <property type="molecule type" value="Genomic_DNA"/>
</dbReference>
<gene>
    <name evidence="2" type="ORF">LEP48_11010</name>
</gene>
<dbReference type="InterPro" id="IPR013693">
    <property type="entry name" value="SpoIID/LytB_N"/>
</dbReference>
<evidence type="ECO:0000313" key="3">
    <source>
        <dbReference type="Proteomes" id="UP001319870"/>
    </source>
</evidence>
<evidence type="ECO:0000313" key="2">
    <source>
        <dbReference type="EMBL" id="MCA5893877.1"/>
    </source>
</evidence>
<dbReference type="RefSeq" id="WP_225565646.1">
    <property type="nucleotide sequence ID" value="NZ_JAIXCQ010000007.1"/>
</dbReference>
<reference evidence="2 3" key="1">
    <citation type="submission" date="2021-09" db="EMBL/GenBank/DDBJ databases">
        <title>Isoptericola luteus sp. nov., a novel bacterium isolated from Harbin, the capital city of Heilongjiang province.</title>
        <authorList>
            <person name="Li J."/>
        </authorList>
    </citation>
    <scope>NUCLEOTIDE SEQUENCE [LARGE SCALE GENOMIC DNA]</scope>
    <source>
        <strain evidence="2 3">NEAU-Y5</strain>
    </source>
</reference>
<evidence type="ECO:0000259" key="1">
    <source>
        <dbReference type="Pfam" id="PF08486"/>
    </source>
</evidence>
<organism evidence="2 3">
    <name type="scientific">Isoptericola luteus</name>
    <dbReference type="NCBI Taxonomy" id="2879484"/>
    <lineage>
        <taxon>Bacteria</taxon>
        <taxon>Bacillati</taxon>
        <taxon>Actinomycetota</taxon>
        <taxon>Actinomycetes</taxon>
        <taxon>Micrococcales</taxon>
        <taxon>Promicromonosporaceae</taxon>
        <taxon>Isoptericola</taxon>
    </lineage>
</organism>
<feature type="domain" description="Sporulation stage II protein D amidase enhancer LytB N-terminal" evidence="1">
    <location>
        <begin position="302"/>
        <end position="393"/>
    </location>
</feature>
<keyword evidence="3" id="KW-1185">Reference proteome</keyword>
<dbReference type="Pfam" id="PF08486">
    <property type="entry name" value="SpoIID"/>
    <property type="match status" value="1"/>
</dbReference>
<proteinExistence type="predicted"/>
<accession>A0ABS7ZHE9</accession>
<comment type="caution">
    <text evidence="2">The sequence shown here is derived from an EMBL/GenBank/DDBJ whole genome shotgun (WGS) entry which is preliminary data.</text>
</comment>